<dbReference type="EMBL" id="JAMZMK010009060">
    <property type="protein sequence ID" value="KAI7737351.1"/>
    <property type="molecule type" value="Genomic_DNA"/>
</dbReference>
<evidence type="ECO:0000313" key="3">
    <source>
        <dbReference type="EMBL" id="KAI7737351.1"/>
    </source>
</evidence>
<protein>
    <recommendedName>
        <fullName evidence="2">ABC1 atypical kinase-like domain-containing protein</fullName>
    </recommendedName>
</protein>
<gene>
    <name evidence="3" type="ORF">M8C21_028814</name>
</gene>
<dbReference type="Proteomes" id="UP001206925">
    <property type="component" value="Unassembled WGS sequence"/>
</dbReference>
<dbReference type="PANTHER" id="PTHR43173:SF19">
    <property type="entry name" value="AARF DOMAIN-CONTAINING PROTEIN KINASE 1"/>
    <property type="match status" value="1"/>
</dbReference>
<sequence length="425" mass="48282">MLNRCPTSSYDQVCQVVKKELGGPPEKIFEEFDPVPIASASLAQVHVARTHQGQKVAVKVQHMHMTDTASADYATVELIVNTLHRLFPSFDYRYLALIIVVLGLEYRWLVDEVHDSLPKELDFLNEANNSIKCMDNFRRLSPHIAEYVYAPAVYWDLSTSKLLTMEFVDGPQVNDLNSIQKLGINPHDIARLVSRTFAEMMFKHGFVHCDPHAANLLVRTLPSSRSGIFGRRKPQLVLLDHGLYKQLDVSTRTNYAALWKALVLADAKEIKENCMKFGAGEDLYALFAGILTMRPWNRVIDPAVDHLAIQGNASDHSELQMYASQYFPQITELLHKLPRVILLMLKTNDCLRAVNNALIQRPSVESFIIIGRVSSEALIEEKLSHASSLFTYLFVCFEQISLEARFLIMQVALWILQFRTALGFY</sequence>
<name>A0AAD5GED7_AMBAR</name>
<comment type="caution">
    <text evidence="3">The sequence shown here is derived from an EMBL/GenBank/DDBJ whole genome shotgun (WGS) entry which is preliminary data.</text>
</comment>
<dbReference type="GO" id="GO:0007005">
    <property type="term" value="P:mitochondrion organization"/>
    <property type="evidence" value="ECO:0007669"/>
    <property type="project" value="TreeGrafter"/>
</dbReference>
<dbReference type="Pfam" id="PF03109">
    <property type="entry name" value="ABC1"/>
    <property type="match status" value="1"/>
</dbReference>
<evidence type="ECO:0000313" key="4">
    <source>
        <dbReference type="Proteomes" id="UP001206925"/>
    </source>
</evidence>
<dbReference type="PANTHER" id="PTHR43173">
    <property type="entry name" value="ABC1 FAMILY PROTEIN"/>
    <property type="match status" value="1"/>
</dbReference>
<proteinExistence type="inferred from homology"/>
<dbReference type="SUPFAM" id="SSF56112">
    <property type="entry name" value="Protein kinase-like (PK-like)"/>
    <property type="match status" value="1"/>
</dbReference>
<comment type="similarity">
    <text evidence="1">Belongs to the protein kinase superfamily. ADCK protein kinase family.</text>
</comment>
<organism evidence="3 4">
    <name type="scientific">Ambrosia artemisiifolia</name>
    <name type="common">Common ragweed</name>
    <dbReference type="NCBI Taxonomy" id="4212"/>
    <lineage>
        <taxon>Eukaryota</taxon>
        <taxon>Viridiplantae</taxon>
        <taxon>Streptophyta</taxon>
        <taxon>Embryophyta</taxon>
        <taxon>Tracheophyta</taxon>
        <taxon>Spermatophyta</taxon>
        <taxon>Magnoliopsida</taxon>
        <taxon>eudicotyledons</taxon>
        <taxon>Gunneridae</taxon>
        <taxon>Pentapetalae</taxon>
        <taxon>asterids</taxon>
        <taxon>campanulids</taxon>
        <taxon>Asterales</taxon>
        <taxon>Asteraceae</taxon>
        <taxon>Asteroideae</taxon>
        <taxon>Heliantheae alliance</taxon>
        <taxon>Heliantheae</taxon>
        <taxon>Ambrosia</taxon>
    </lineage>
</organism>
<dbReference type="CDD" id="cd13969">
    <property type="entry name" value="ADCK1-like"/>
    <property type="match status" value="1"/>
</dbReference>
<dbReference type="InterPro" id="IPR004147">
    <property type="entry name" value="ABC1_dom"/>
</dbReference>
<evidence type="ECO:0000256" key="1">
    <source>
        <dbReference type="ARBA" id="ARBA00009670"/>
    </source>
</evidence>
<reference evidence="3" key="1">
    <citation type="submission" date="2022-06" db="EMBL/GenBank/DDBJ databases">
        <title>Uncovering the hologenomic basis of an extraordinary plant invasion.</title>
        <authorList>
            <person name="Bieker V.C."/>
            <person name="Martin M.D."/>
            <person name="Gilbert T."/>
            <person name="Hodgins K."/>
            <person name="Battlay P."/>
            <person name="Petersen B."/>
            <person name="Wilson J."/>
        </authorList>
    </citation>
    <scope>NUCLEOTIDE SEQUENCE</scope>
    <source>
        <strain evidence="3">AA19_3_7</strain>
        <tissue evidence="3">Leaf</tissue>
    </source>
</reference>
<dbReference type="InterPro" id="IPR045307">
    <property type="entry name" value="ADCK1_dom"/>
</dbReference>
<dbReference type="GO" id="GO:0005743">
    <property type="term" value="C:mitochondrial inner membrane"/>
    <property type="evidence" value="ECO:0007669"/>
    <property type="project" value="TreeGrafter"/>
</dbReference>
<dbReference type="InterPro" id="IPR051130">
    <property type="entry name" value="Mito_struct-func_regulator"/>
</dbReference>
<feature type="domain" description="ABC1 atypical kinase-like" evidence="2">
    <location>
        <begin position="2"/>
        <end position="272"/>
    </location>
</feature>
<dbReference type="InterPro" id="IPR011009">
    <property type="entry name" value="Kinase-like_dom_sf"/>
</dbReference>
<keyword evidence="4" id="KW-1185">Reference proteome</keyword>
<accession>A0AAD5GED7</accession>
<dbReference type="AlphaFoldDB" id="A0AAD5GED7"/>
<evidence type="ECO:0000259" key="2">
    <source>
        <dbReference type="Pfam" id="PF03109"/>
    </source>
</evidence>
<dbReference type="GO" id="GO:0055088">
    <property type="term" value="P:lipid homeostasis"/>
    <property type="evidence" value="ECO:0007669"/>
    <property type="project" value="TreeGrafter"/>
</dbReference>